<feature type="transmembrane region" description="Helical" evidence="1">
    <location>
        <begin position="267"/>
        <end position="297"/>
    </location>
</feature>
<proteinExistence type="predicted"/>
<dbReference type="AlphaFoldDB" id="A0A2K1KHE0"/>
<reference evidence="4" key="3">
    <citation type="submission" date="2020-12" db="UniProtKB">
        <authorList>
            <consortium name="EnsemblPlants"/>
        </authorList>
    </citation>
    <scope>IDENTIFICATION</scope>
</reference>
<feature type="transmembrane region" description="Helical" evidence="1">
    <location>
        <begin position="168"/>
        <end position="191"/>
    </location>
</feature>
<evidence type="ECO:0000256" key="1">
    <source>
        <dbReference type="SAM" id="Phobius"/>
    </source>
</evidence>
<keyword evidence="5" id="KW-1185">Reference proteome</keyword>
<evidence type="ECO:0000313" key="4">
    <source>
        <dbReference type="EnsemblPlants" id="Pp3c6_27170V3.1"/>
    </source>
</evidence>
<dbReference type="Gramene" id="Pp3c6_27170V3.1">
    <property type="protein sequence ID" value="Pp3c6_27170V3.1"/>
    <property type="gene ID" value="Pp3c6_27170"/>
</dbReference>
<dbReference type="PROSITE" id="PS50105">
    <property type="entry name" value="SAM_DOMAIN"/>
    <property type="match status" value="1"/>
</dbReference>
<feature type="domain" description="SAM" evidence="2">
    <location>
        <begin position="375"/>
        <end position="439"/>
    </location>
</feature>
<dbReference type="GeneID" id="112283420"/>
<accession>A0A2K1KHE0</accession>
<dbReference type="SMART" id="SM00454">
    <property type="entry name" value="SAM"/>
    <property type="match status" value="1"/>
</dbReference>
<dbReference type="Gramene" id="Pp3c6_27170V3.2">
    <property type="protein sequence ID" value="Pp3c6_27170V3.2"/>
    <property type="gene ID" value="Pp3c6_27170"/>
</dbReference>
<dbReference type="Gene3D" id="1.10.150.50">
    <property type="entry name" value="Transcription Factor, Ets-1"/>
    <property type="match status" value="1"/>
</dbReference>
<evidence type="ECO:0000259" key="2">
    <source>
        <dbReference type="PROSITE" id="PS50105"/>
    </source>
</evidence>
<organism evidence="3">
    <name type="scientific">Physcomitrium patens</name>
    <name type="common">Spreading-leaved earth moss</name>
    <name type="synonym">Physcomitrella patens</name>
    <dbReference type="NCBI Taxonomy" id="3218"/>
    <lineage>
        <taxon>Eukaryota</taxon>
        <taxon>Viridiplantae</taxon>
        <taxon>Streptophyta</taxon>
        <taxon>Embryophyta</taxon>
        <taxon>Bryophyta</taxon>
        <taxon>Bryophytina</taxon>
        <taxon>Bryopsida</taxon>
        <taxon>Funariidae</taxon>
        <taxon>Funariales</taxon>
        <taxon>Funariaceae</taxon>
        <taxon>Physcomitrium</taxon>
    </lineage>
</organism>
<dbReference type="InterPro" id="IPR001660">
    <property type="entry name" value="SAM"/>
</dbReference>
<dbReference type="InterPro" id="IPR013761">
    <property type="entry name" value="SAM/pointed_sf"/>
</dbReference>
<reference evidence="3 5" key="1">
    <citation type="journal article" date="2008" name="Science">
        <title>The Physcomitrella genome reveals evolutionary insights into the conquest of land by plants.</title>
        <authorList>
            <person name="Rensing S."/>
            <person name="Lang D."/>
            <person name="Zimmer A."/>
            <person name="Terry A."/>
            <person name="Salamov A."/>
            <person name="Shapiro H."/>
            <person name="Nishiyama T."/>
            <person name="Perroud P.-F."/>
            <person name="Lindquist E."/>
            <person name="Kamisugi Y."/>
            <person name="Tanahashi T."/>
            <person name="Sakakibara K."/>
            <person name="Fujita T."/>
            <person name="Oishi K."/>
            <person name="Shin-I T."/>
            <person name="Kuroki Y."/>
            <person name="Toyoda A."/>
            <person name="Suzuki Y."/>
            <person name="Hashimoto A."/>
            <person name="Yamaguchi K."/>
            <person name="Sugano A."/>
            <person name="Kohara Y."/>
            <person name="Fujiyama A."/>
            <person name="Anterola A."/>
            <person name="Aoki S."/>
            <person name="Ashton N."/>
            <person name="Barbazuk W.B."/>
            <person name="Barker E."/>
            <person name="Bennetzen J."/>
            <person name="Bezanilla M."/>
            <person name="Blankenship R."/>
            <person name="Cho S.H."/>
            <person name="Dutcher S."/>
            <person name="Estelle M."/>
            <person name="Fawcett J.A."/>
            <person name="Gundlach H."/>
            <person name="Hanada K."/>
            <person name="Heyl A."/>
            <person name="Hicks K.A."/>
            <person name="Hugh J."/>
            <person name="Lohr M."/>
            <person name="Mayer K."/>
            <person name="Melkozernov A."/>
            <person name="Murata T."/>
            <person name="Nelson D."/>
            <person name="Pils B."/>
            <person name="Prigge M."/>
            <person name="Reiss B."/>
            <person name="Renner T."/>
            <person name="Rombauts S."/>
            <person name="Rushton P."/>
            <person name="Sanderfoot A."/>
            <person name="Schween G."/>
            <person name="Shiu S.-H."/>
            <person name="Stueber K."/>
            <person name="Theodoulou F.L."/>
            <person name="Tu H."/>
            <person name="Van de Peer Y."/>
            <person name="Verrier P.J."/>
            <person name="Waters E."/>
            <person name="Wood A."/>
            <person name="Yang L."/>
            <person name="Cove D."/>
            <person name="Cuming A."/>
            <person name="Hasebe M."/>
            <person name="Lucas S."/>
            <person name="Mishler D.B."/>
            <person name="Reski R."/>
            <person name="Grigoriev I."/>
            <person name="Quatrano R.S."/>
            <person name="Boore J.L."/>
        </authorList>
    </citation>
    <scope>NUCLEOTIDE SEQUENCE [LARGE SCALE GENOMIC DNA]</scope>
    <source>
        <strain evidence="4 5">cv. Gransden 2004</strain>
    </source>
</reference>
<keyword evidence="1" id="KW-0472">Membrane</keyword>
<dbReference type="PaxDb" id="3218-PP1S279_38V6.1"/>
<dbReference type="Pfam" id="PF00536">
    <property type="entry name" value="SAM_1"/>
    <property type="match status" value="1"/>
</dbReference>
<keyword evidence="1" id="KW-1133">Transmembrane helix</keyword>
<dbReference type="RefSeq" id="XP_024377826.1">
    <property type="nucleotide sequence ID" value="XM_024522058.2"/>
</dbReference>
<sequence length="439" mass="49019">MNCLALNRAVCRVGTRYPAQFGEVKLAGGAMSSGRHMLSASAYCAQVRNSVTVAVRCRYCTHKHLRKGFLGTLRLDKQQSCRVQQRVRRLRGGSVLQLTRAGIEKKRIKKDVDDFEVGLQKNGGLPELPDDLSQLAVSLPLGLASFEGLFLVGWVASLRGLLPGSRGFFGAADLILCGIMFANCVVGWYALEHSRSEIDELPRDRKARKMKAAGPSLIDLGFSLGVSFIPFANLFLWLRFASRQKHLSTKEQAALVANALIYEGPRLFALLVLISGGLWVLLQVGLVSNVALLLSALHRPFEEARIRNEKVLREVVRAKELAAKEAEDKIPKKKEISEEERDRIDRLRELEEFDMLLAQTPSSGTATLPANPKEWTVGETMEWLGQQGLARYATTFAQNNIDGKLLLQLTTDEVRDELQILNFGDRKKLELLIQELKRR</sequence>
<reference evidence="3 5" key="2">
    <citation type="journal article" date="2018" name="Plant J.">
        <title>The Physcomitrella patens chromosome-scale assembly reveals moss genome structure and evolution.</title>
        <authorList>
            <person name="Lang D."/>
            <person name="Ullrich K.K."/>
            <person name="Murat F."/>
            <person name="Fuchs J."/>
            <person name="Jenkins J."/>
            <person name="Haas F.B."/>
            <person name="Piednoel M."/>
            <person name="Gundlach H."/>
            <person name="Van Bel M."/>
            <person name="Meyberg R."/>
            <person name="Vives C."/>
            <person name="Morata J."/>
            <person name="Symeonidi A."/>
            <person name="Hiss M."/>
            <person name="Muchero W."/>
            <person name="Kamisugi Y."/>
            <person name="Saleh O."/>
            <person name="Blanc G."/>
            <person name="Decker E.L."/>
            <person name="van Gessel N."/>
            <person name="Grimwood J."/>
            <person name="Hayes R.D."/>
            <person name="Graham S.W."/>
            <person name="Gunter L.E."/>
            <person name="McDaniel S.F."/>
            <person name="Hoernstein S.N.W."/>
            <person name="Larsson A."/>
            <person name="Li F.W."/>
            <person name="Perroud P.F."/>
            <person name="Phillips J."/>
            <person name="Ranjan P."/>
            <person name="Rokshar D.S."/>
            <person name="Rothfels C.J."/>
            <person name="Schneider L."/>
            <person name="Shu S."/>
            <person name="Stevenson D.W."/>
            <person name="Thummler F."/>
            <person name="Tillich M."/>
            <person name="Villarreal Aguilar J.C."/>
            <person name="Widiez T."/>
            <person name="Wong G.K."/>
            <person name="Wymore A."/>
            <person name="Zhang Y."/>
            <person name="Zimmer A.D."/>
            <person name="Quatrano R.S."/>
            <person name="Mayer K.F.X."/>
            <person name="Goodstein D."/>
            <person name="Casacuberta J.M."/>
            <person name="Vandepoele K."/>
            <person name="Reski R."/>
            <person name="Cuming A.C."/>
            <person name="Tuskan G.A."/>
            <person name="Maumus F."/>
            <person name="Salse J."/>
            <person name="Schmutz J."/>
            <person name="Rensing S.A."/>
        </authorList>
    </citation>
    <scope>NUCLEOTIDE SEQUENCE [LARGE SCALE GENOMIC DNA]</scope>
    <source>
        <strain evidence="4 5">cv. Gransden 2004</strain>
    </source>
</reference>
<evidence type="ECO:0000313" key="3">
    <source>
        <dbReference type="EMBL" id="PNR53179.1"/>
    </source>
</evidence>
<dbReference type="EMBL" id="ABEU02000006">
    <property type="protein sequence ID" value="PNR53179.1"/>
    <property type="molecule type" value="Genomic_DNA"/>
</dbReference>
<protein>
    <recommendedName>
        <fullName evidence="2">SAM domain-containing protein</fullName>
    </recommendedName>
</protein>
<evidence type="ECO:0000313" key="5">
    <source>
        <dbReference type="Proteomes" id="UP000006727"/>
    </source>
</evidence>
<gene>
    <name evidence="4" type="primary">LOC112283420</name>
    <name evidence="3" type="ORF">PHYPA_009554</name>
</gene>
<dbReference type="EnsemblPlants" id="Pp3c6_27170V3.2">
    <property type="protein sequence ID" value="Pp3c6_27170V3.2"/>
    <property type="gene ID" value="Pp3c6_27170"/>
</dbReference>
<keyword evidence="1" id="KW-0812">Transmembrane</keyword>
<dbReference type="EnsemblPlants" id="Pp3c6_27170V3.1">
    <property type="protein sequence ID" value="Pp3c6_27170V3.1"/>
    <property type="gene ID" value="Pp3c6_27170"/>
</dbReference>
<feature type="transmembrane region" description="Helical" evidence="1">
    <location>
        <begin position="212"/>
        <end position="238"/>
    </location>
</feature>
<dbReference type="Proteomes" id="UP000006727">
    <property type="component" value="Chromosome 6"/>
</dbReference>
<dbReference type="SUPFAM" id="SSF47769">
    <property type="entry name" value="SAM/Pointed domain"/>
    <property type="match status" value="1"/>
</dbReference>
<name>A0A2K1KHE0_PHYPA</name>